<reference evidence="2 3" key="1">
    <citation type="journal article" date="2022" name="bioRxiv">
        <title>Genomics of Preaxostyla Flagellates Illuminates Evolutionary Transitions and the Path Towards Mitochondrial Loss.</title>
        <authorList>
            <person name="Novak L.V.F."/>
            <person name="Treitli S.C."/>
            <person name="Pyrih J."/>
            <person name="Halakuc P."/>
            <person name="Pipaliya S.V."/>
            <person name="Vacek V."/>
            <person name="Brzon O."/>
            <person name="Soukal P."/>
            <person name="Eme L."/>
            <person name="Dacks J.B."/>
            <person name="Karnkowska A."/>
            <person name="Elias M."/>
            <person name="Hampl V."/>
        </authorList>
    </citation>
    <scope>NUCLEOTIDE SEQUENCE [LARGE SCALE GENOMIC DNA]</scope>
    <source>
        <strain evidence="2">NAU3</strain>
        <tissue evidence="2">Gut</tissue>
    </source>
</reference>
<gene>
    <name evidence="2" type="ORF">BLNAU_21195</name>
    <name evidence="1" type="ORF">BLNAU_24748</name>
</gene>
<name>A0ABQ9WWK0_9EUKA</name>
<evidence type="ECO:0000313" key="2">
    <source>
        <dbReference type="EMBL" id="KAK2943892.1"/>
    </source>
</evidence>
<proteinExistence type="predicted"/>
<sequence>MILFTVVSAIAGLNVGNYTFAVEDLMLNGSAYSLPLSYKKTLYFNLLAPVEVTKGCVNYNWTEILSAYTAEDMSIIDMCFPVALNGSEEIGLIQKNPRAPPTGLFVNYSVHTGSPGNLNITMNCNRVSNMQAQEVGMVSYSVLWNHPAFCPRPVNKKSKFTNHLFNQFGMA</sequence>
<accession>A0ABQ9WWK0</accession>
<protein>
    <submittedName>
        <fullName evidence="2">Uncharacterized protein</fullName>
    </submittedName>
</protein>
<comment type="caution">
    <text evidence="2">The sequence shown here is derived from an EMBL/GenBank/DDBJ whole genome shotgun (WGS) entry which is preliminary data.</text>
</comment>
<organism evidence="2 3">
    <name type="scientific">Blattamonas nauphoetae</name>
    <dbReference type="NCBI Taxonomy" id="2049346"/>
    <lineage>
        <taxon>Eukaryota</taxon>
        <taxon>Metamonada</taxon>
        <taxon>Preaxostyla</taxon>
        <taxon>Oxymonadida</taxon>
        <taxon>Blattamonas</taxon>
    </lineage>
</organism>
<evidence type="ECO:0000313" key="1">
    <source>
        <dbReference type="EMBL" id="KAK2940338.1"/>
    </source>
</evidence>
<dbReference type="Proteomes" id="UP001281761">
    <property type="component" value="Unassembled WGS sequence"/>
</dbReference>
<keyword evidence="3" id="KW-1185">Reference proteome</keyword>
<evidence type="ECO:0000313" key="3">
    <source>
        <dbReference type="Proteomes" id="UP001281761"/>
    </source>
</evidence>
<dbReference type="EMBL" id="JARBJD010000687">
    <property type="protein sequence ID" value="KAK2940338.1"/>
    <property type="molecule type" value="Genomic_DNA"/>
</dbReference>
<dbReference type="EMBL" id="JARBJD010000323">
    <property type="protein sequence ID" value="KAK2943892.1"/>
    <property type="molecule type" value="Genomic_DNA"/>
</dbReference>